<name>A0ABT7AN87_9CYAN</name>
<accession>A0ABT7AN87</accession>
<keyword evidence="2" id="KW-1185">Reference proteome</keyword>
<reference evidence="1 2" key="1">
    <citation type="submission" date="2023-01" db="EMBL/GenBank/DDBJ databases">
        <title>Novel diversity within Roseofilum (Cyanobacteria; Desertifilaceae) from marine benthic mats with descriptions of four novel species.</title>
        <authorList>
            <person name="Wang Y."/>
            <person name="Berthold D.E."/>
            <person name="Hu J."/>
            <person name="Lefler F.W."/>
            <person name="Laughinghouse H.D. IV."/>
        </authorList>
    </citation>
    <scope>NUCLEOTIDE SEQUENCE [LARGE SCALE GENOMIC DNA]</scope>
    <source>
        <strain evidence="1 2">BLCC-M154</strain>
    </source>
</reference>
<comment type="caution">
    <text evidence="1">The sequence shown here is derived from an EMBL/GenBank/DDBJ whole genome shotgun (WGS) entry which is preliminary data.</text>
</comment>
<organism evidence="1 2">
    <name type="scientific">Roseofilum acuticapitatum BLCC-M154</name>
    <dbReference type="NCBI Taxonomy" id="3022444"/>
    <lineage>
        <taxon>Bacteria</taxon>
        <taxon>Bacillati</taxon>
        <taxon>Cyanobacteriota</taxon>
        <taxon>Cyanophyceae</taxon>
        <taxon>Desertifilales</taxon>
        <taxon>Desertifilaceae</taxon>
        <taxon>Roseofilum</taxon>
        <taxon>Roseofilum acuticapitatum</taxon>
    </lineage>
</organism>
<protein>
    <submittedName>
        <fullName evidence="1">Uncharacterized protein</fullName>
    </submittedName>
</protein>
<sequence length="211" mass="24350">MFWIILIIVVVAFFFWVGHNANTQGPIELKNFEDALNTLEQNPNSPSDYDHCIEIWKKNTWIQSEDLFSGGCYDRLLKLCEENSSHVKSWQLLGEVLQRVDSAFGINSTGKRQKNNTLRVLSDNLFKELQNEVIKERILSLINLISSIPESETKELYETALNTLKDNPSSQEAKRLVLDLGRLHYGRLRPDKKPTVYDEQAIQNDIIVRSQ</sequence>
<proteinExistence type="predicted"/>
<dbReference type="Proteomes" id="UP001235303">
    <property type="component" value="Unassembled WGS sequence"/>
</dbReference>
<gene>
    <name evidence="1" type="ORF">PMG71_02855</name>
</gene>
<dbReference type="RefSeq" id="WP_283752125.1">
    <property type="nucleotide sequence ID" value="NZ_JAQOSP010000016.1"/>
</dbReference>
<evidence type="ECO:0000313" key="1">
    <source>
        <dbReference type="EMBL" id="MDJ1168361.1"/>
    </source>
</evidence>
<dbReference type="EMBL" id="JAQOSP010000016">
    <property type="protein sequence ID" value="MDJ1168361.1"/>
    <property type="molecule type" value="Genomic_DNA"/>
</dbReference>
<evidence type="ECO:0000313" key="2">
    <source>
        <dbReference type="Proteomes" id="UP001235303"/>
    </source>
</evidence>